<keyword evidence="5 10" id="KW-0028">Amino-acid biosynthesis</keyword>
<dbReference type="FunFam" id="3.20.20.70:FF:000024">
    <property type="entry name" value="Indole-3-glycerol phosphate synthase"/>
    <property type="match status" value="1"/>
</dbReference>
<evidence type="ECO:0000259" key="11">
    <source>
        <dbReference type="Pfam" id="PF00218"/>
    </source>
</evidence>
<dbReference type="InterPro" id="IPR011060">
    <property type="entry name" value="RibuloseP-bd_barrel"/>
</dbReference>
<dbReference type="EC" id="4.1.1.48" evidence="3 10"/>
<dbReference type="InterPro" id="IPR013798">
    <property type="entry name" value="Indole-3-glycerol_P_synth_dom"/>
</dbReference>
<dbReference type="EMBL" id="CP000697">
    <property type="protein sequence ID" value="ABQ30443.1"/>
    <property type="molecule type" value="Genomic_DNA"/>
</dbReference>
<dbReference type="CDD" id="cd00331">
    <property type="entry name" value="IGPS"/>
    <property type="match status" value="1"/>
</dbReference>
<comment type="pathway">
    <text evidence="2 10">Amino-acid biosynthesis; L-tryptophan biosynthesis; L-tryptophan from chorismate: step 4/5.</text>
</comment>
<keyword evidence="9 10" id="KW-0456">Lyase</keyword>
<protein>
    <recommendedName>
        <fullName evidence="4 10">Indole-3-glycerol phosphate synthase</fullName>
        <shortName evidence="10">IGPS</shortName>
        <ecNumber evidence="3 10">4.1.1.48</ecNumber>
    </recommendedName>
</protein>
<keyword evidence="6 10" id="KW-0210">Decarboxylase</keyword>
<dbReference type="STRING" id="349163.Acry_1232"/>
<dbReference type="eggNOG" id="COG0134">
    <property type="taxonomic scope" value="Bacteria"/>
</dbReference>
<feature type="domain" description="Indole-3-glycerol phosphate synthase" evidence="11">
    <location>
        <begin position="10"/>
        <end position="265"/>
    </location>
</feature>
<dbReference type="NCBIfam" id="NF001373">
    <property type="entry name" value="PRK00278.1-6"/>
    <property type="match status" value="1"/>
</dbReference>
<dbReference type="NCBIfam" id="NF001370">
    <property type="entry name" value="PRK00278.1-2"/>
    <property type="match status" value="1"/>
</dbReference>
<evidence type="ECO:0000313" key="13">
    <source>
        <dbReference type="Proteomes" id="UP000000245"/>
    </source>
</evidence>
<dbReference type="GO" id="GO:0004640">
    <property type="term" value="F:phosphoribosylanthranilate isomerase activity"/>
    <property type="evidence" value="ECO:0007669"/>
    <property type="project" value="TreeGrafter"/>
</dbReference>
<evidence type="ECO:0000256" key="1">
    <source>
        <dbReference type="ARBA" id="ARBA00001633"/>
    </source>
</evidence>
<dbReference type="InterPro" id="IPR013785">
    <property type="entry name" value="Aldolase_TIM"/>
</dbReference>
<dbReference type="HAMAP" id="MF_00134_B">
    <property type="entry name" value="IGPS_B"/>
    <property type="match status" value="1"/>
</dbReference>
<dbReference type="PANTHER" id="PTHR22854:SF2">
    <property type="entry name" value="INDOLE-3-GLYCEROL-PHOSPHATE SYNTHASE"/>
    <property type="match status" value="1"/>
</dbReference>
<evidence type="ECO:0000256" key="5">
    <source>
        <dbReference type="ARBA" id="ARBA00022605"/>
    </source>
</evidence>
<evidence type="ECO:0000313" key="12">
    <source>
        <dbReference type="EMBL" id="ABQ30443.1"/>
    </source>
</evidence>
<organism evidence="12 13">
    <name type="scientific">Acidiphilium cryptum (strain JF-5)</name>
    <dbReference type="NCBI Taxonomy" id="349163"/>
    <lineage>
        <taxon>Bacteria</taxon>
        <taxon>Pseudomonadati</taxon>
        <taxon>Pseudomonadota</taxon>
        <taxon>Alphaproteobacteria</taxon>
        <taxon>Acetobacterales</taxon>
        <taxon>Acidocellaceae</taxon>
        <taxon>Acidiphilium</taxon>
    </lineage>
</organism>
<keyword evidence="8 10" id="KW-0057">Aromatic amino acid biosynthesis</keyword>
<accession>A5FXW1</accession>
<dbReference type="PANTHER" id="PTHR22854">
    <property type="entry name" value="TRYPTOPHAN BIOSYNTHESIS PROTEIN"/>
    <property type="match status" value="1"/>
</dbReference>
<reference evidence="12 13" key="1">
    <citation type="submission" date="2007-05" db="EMBL/GenBank/DDBJ databases">
        <title>Complete sequence of chromosome of Acidiphilium cryptum JF-5.</title>
        <authorList>
            <consortium name="US DOE Joint Genome Institute"/>
            <person name="Copeland A."/>
            <person name="Lucas S."/>
            <person name="Lapidus A."/>
            <person name="Barry K."/>
            <person name="Detter J.C."/>
            <person name="Glavina del Rio T."/>
            <person name="Hammon N."/>
            <person name="Israni S."/>
            <person name="Dalin E."/>
            <person name="Tice H."/>
            <person name="Pitluck S."/>
            <person name="Sims D."/>
            <person name="Brettin T."/>
            <person name="Bruce D."/>
            <person name="Han C."/>
            <person name="Schmutz J."/>
            <person name="Larimer F."/>
            <person name="Land M."/>
            <person name="Hauser L."/>
            <person name="Kyrpides N."/>
            <person name="Kim E."/>
            <person name="Magnuson T."/>
            <person name="Richardson P."/>
        </authorList>
    </citation>
    <scope>NUCLEOTIDE SEQUENCE [LARGE SCALE GENOMIC DNA]</scope>
    <source>
        <strain evidence="12 13">JF-5</strain>
    </source>
</reference>
<evidence type="ECO:0000256" key="8">
    <source>
        <dbReference type="ARBA" id="ARBA00023141"/>
    </source>
</evidence>
<dbReference type="Gene3D" id="3.20.20.70">
    <property type="entry name" value="Aldolase class I"/>
    <property type="match status" value="1"/>
</dbReference>
<dbReference type="GO" id="GO:0000162">
    <property type="term" value="P:L-tryptophan biosynthetic process"/>
    <property type="evidence" value="ECO:0007669"/>
    <property type="project" value="UniProtKB-UniRule"/>
</dbReference>
<evidence type="ECO:0000256" key="7">
    <source>
        <dbReference type="ARBA" id="ARBA00022822"/>
    </source>
</evidence>
<name>A5FXW1_ACICJ</name>
<dbReference type="GO" id="GO:0004425">
    <property type="term" value="F:indole-3-glycerol-phosphate synthase activity"/>
    <property type="evidence" value="ECO:0007669"/>
    <property type="project" value="UniProtKB-UniRule"/>
</dbReference>
<dbReference type="AlphaFoldDB" id="A5FXW1"/>
<keyword evidence="13" id="KW-1185">Reference proteome</keyword>
<dbReference type="KEGG" id="acr:Acry_1232"/>
<evidence type="ECO:0000256" key="3">
    <source>
        <dbReference type="ARBA" id="ARBA00012362"/>
    </source>
</evidence>
<dbReference type="Pfam" id="PF00218">
    <property type="entry name" value="IGPS"/>
    <property type="match status" value="1"/>
</dbReference>
<dbReference type="UniPathway" id="UPA00035">
    <property type="reaction ID" value="UER00043"/>
</dbReference>
<dbReference type="RefSeq" id="WP_007423145.1">
    <property type="nucleotide sequence ID" value="NC_009484.1"/>
</dbReference>
<gene>
    <name evidence="10" type="primary">trpC</name>
    <name evidence="12" type="ordered locus">Acry_1232</name>
</gene>
<dbReference type="PROSITE" id="PS00614">
    <property type="entry name" value="IGPS"/>
    <property type="match status" value="1"/>
</dbReference>
<dbReference type="HOGENOM" id="CLU_034247_2_0_5"/>
<comment type="similarity">
    <text evidence="10">Belongs to the TrpC family.</text>
</comment>
<evidence type="ECO:0000256" key="6">
    <source>
        <dbReference type="ARBA" id="ARBA00022793"/>
    </source>
</evidence>
<dbReference type="SUPFAM" id="SSF51366">
    <property type="entry name" value="Ribulose-phoshate binding barrel"/>
    <property type="match status" value="1"/>
</dbReference>
<evidence type="ECO:0000256" key="4">
    <source>
        <dbReference type="ARBA" id="ARBA00018080"/>
    </source>
</evidence>
<evidence type="ECO:0000256" key="10">
    <source>
        <dbReference type="HAMAP-Rule" id="MF_00134"/>
    </source>
</evidence>
<proteinExistence type="inferred from homology"/>
<dbReference type="InterPro" id="IPR045186">
    <property type="entry name" value="Indole-3-glycerol_P_synth"/>
</dbReference>
<evidence type="ECO:0000256" key="9">
    <source>
        <dbReference type="ARBA" id="ARBA00023239"/>
    </source>
</evidence>
<sequence length="270" mass="29335">MNDKIEHDVLKTICADKLAEVEAAKAETGLEEMRARAKDTPPPRGFARALMDAAASGRTGLIAEIKKASPSAGLIRADFNPATIARAYQEGGAVCLSVLTDRKYFQGQPAHLQAAREAVDLPVLRKDFILDEWQIYESRAMGADCILLIMAALGDEQARAFEELASALDMSVLVEVHDEAELDRALGLQARLIGINNRNLKTMQTDIAVSERLAGQIPPERFVVAESGIRDYDDIKRLKAVGVQGILVGESLMRQDDIVAATRRLLGLGA</sequence>
<dbReference type="Proteomes" id="UP000000245">
    <property type="component" value="Chromosome"/>
</dbReference>
<comment type="catalytic activity">
    <reaction evidence="1 10">
        <text>1-(2-carboxyphenylamino)-1-deoxy-D-ribulose 5-phosphate + H(+) = (1S,2R)-1-C-(indol-3-yl)glycerol 3-phosphate + CO2 + H2O</text>
        <dbReference type="Rhea" id="RHEA:23476"/>
        <dbReference type="ChEBI" id="CHEBI:15377"/>
        <dbReference type="ChEBI" id="CHEBI:15378"/>
        <dbReference type="ChEBI" id="CHEBI:16526"/>
        <dbReference type="ChEBI" id="CHEBI:58613"/>
        <dbReference type="ChEBI" id="CHEBI:58866"/>
        <dbReference type="EC" id="4.1.1.48"/>
    </reaction>
</comment>
<dbReference type="NCBIfam" id="NF001377">
    <property type="entry name" value="PRK00278.2-4"/>
    <property type="match status" value="1"/>
</dbReference>
<keyword evidence="7 10" id="KW-0822">Tryptophan biosynthesis</keyword>
<dbReference type="InterPro" id="IPR001468">
    <property type="entry name" value="Indole-3-GlycerolPSynthase_CS"/>
</dbReference>
<evidence type="ECO:0000256" key="2">
    <source>
        <dbReference type="ARBA" id="ARBA00004696"/>
    </source>
</evidence>